<evidence type="ECO:0000259" key="12">
    <source>
        <dbReference type="PROSITE" id="PS50189"/>
    </source>
</evidence>
<dbReference type="SUPFAM" id="SSF63501">
    <property type="entry name" value="Frizzled cysteine-rich domain"/>
    <property type="match status" value="1"/>
</dbReference>
<keyword evidence="5" id="KW-0879">Wnt signaling pathway</keyword>
<dbReference type="Pfam" id="PF01759">
    <property type="entry name" value="NTR"/>
    <property type="match status" value="1"/>
</dbReference>
<keyword evidence="3" id="KW-0217">Developmental protein</keyword>
<gene>
    <name evidence="13" type="ORF">Fcan01_26775</name>
</gene>
<feature type="disulfide bond" evidence="9">
    <location>
        <begin position="132"/>
        <end position="156"/>
    </location>
</feature>
<comment type="similarity">
    <text evidence="2">Belongs to the secreted frizzled-related protein (sFRP) family.</text>
</comment>
<keyword evidence="6 10" id="KW-0732">Signal</keyword>
<feature type="disulfide bond" evidence="9">
    <location>
        <begin position="67"/>
        <end position="113"/>
    </location>
</feature>
<organism evidence="13 14">
    <name type="scientific">Folsomia candida</name>
    <name type="common">Springtail</name>
    <dbReference type="NCBI Taxonomy" id="158441"/>
    <lineage>
        <taxon>Eukaryota</taxon>
        <taxon>Metazoa</taxon>
        <taxon>Ecdysozoa</taxon>
        <taxon>Arthropoda</taxon>
        <taxon>Hexapoda</taxon>
        <taxon>Collembola</taxon>
        <taxon>Entomobryomorpha</taxon>
        <taxon>Isotomoidea</taxon>
        <taxon>Isotomidae</taxon>
        <taxon>Proisotominae</taxon>
        <taxon>Folsomia</taxon>
    </lineage>
</organism>
<dbReference type="Gene3D" id="2.40.50.120">
    <property type="match status" value="1"/>
</dbReference>
<dbReference type="AlphaFoldDB" id="A0A226D1F2"/>
<feature type="signal peptide" evidence="10">
    <location>
        <begin position="1"/>
        <end position="24"/>
    </location>
</feature>
<dbReference type="InterPro" id="IPR008993">
    <property type="entry name" value="TIMP-like_OB-fold"/>
</dbReference>
<dbReference type="Gene3D" id="1.10.2000.10">
    <property type="entry name" value="Frizzled cysteine-rich domain"/>
    <property type="match status" value="1"/>
</dbReference>
<keyword evidence="14" id="KW-1185">Reference proteome</keyword>
<dbReference type="InterPro" id="IPR036790">
    <property type="entry name" value="Frizzled_dom_sf"/>
</dbReference>
<dbReference type="GO" id="GO:0017147">
    <property type="term" value="F:Wnt-protein binding"/>
    <property type="evidence" value="ECO:0007669"/>
    <property type="project" value="TreeGrafter"/>
</dbReference>
<dbReference type="InterPro" id="IPR001134">
    <property type="entry name" value="Netrin_domain"/>
</dbReference>
<dbReference type="FunFam" id="1.10.2000.10:FF:000001">
    <property type="entry name" value="secreted frizzled-related protein 2"/>
    <property type="match status" value="1"/>
</dbReference>
<keyword evidence="8 9" id="KW-1015">Disulfide bond</keyword>
<evidence type="ECO:0000256" key="5">
    <source>
        <dbReference type="ARBA" id="ARBA00022687"/>
    </source>
</evidence>
<dbReference type="SMART" id="SM00063">
    <property type="entry name" value="FRI"/>
    <property type="match status" value="1"/>
</dbReference>
<dbReference type="PANTHER" id="PTHR11309">
    <property type="entry name" value="FRIZZLED"/>
    <property type="match status" value="1"/>
</dbReference>
<evidence type="ECO:0000256" key="7">
    <source>
        <dbReference type="ARBA" id="ARBA00022782"/>
    </source>
</evidence>
<dbReference type="InterPro" id="IPR020067">
    <property type="entry name" value="Frizzled_dom"/>
</dbReference>
<keyword evidence="7" id="KW-0221">Differentiation</keyword>
<dbReference type="GO" id="GO:0035567">
    <property type="term" value="P:non-canonical Wnt signaling pathway"/>
    <property type="evidence" value="ECO:0007669"/>
    <property type="project" value="TreeGrafter"/>
</dbReference>
<evidence type="ECO:0000256" key="10">
    <source>
        <dbReference type="SAM" id="SignalP"/>
    </source>
</evidence>
<evidence type="ECO:0000256" key="3">
    <source>
        <dbReference type="ARBA" id="ARBA00022473"/>
    </source>
</evidence>
<evidence type="ECO:0000256" key="4">
    <source>
        <dbReference type="ARBA" id="ARBA00022525"/>
    </source>
</evidence>
<sequence>MTMPPLAVIYFLISTGELLSFVGGEEAYFSPTGSLLGSEEGGSSWGERATYGNAFSCLTIPQNFTLCRNLDYSNMMVPNLLGHDSLQEADYHARSWVPLLGLQCHPDTQLFLCSLFSPICLDRPIYPCQSLCQGVQAKCEPRMLTYKYPWPSMFRCDQFPDGDLCIKPGAANNSERLLDEPDCPSCNQAHTCENIVDHFCRADFVFRAKLKRLSRGGTSQLEWRRGKWFKPAGRGETGAASAGRELTLDHKDNCCASKLRPGAAYLVMGVKRFEKRDPHLPLWPGLFQSTPHVGGVRVRERDEYSEEEEEAGWWWAIGDDDTGDQSVRRVQGGRFFFVLDDDTEIDSVKGATFFEGAGRGP</sequence>
<evidence type="ECO:0000256" key="1">
    <source>
        <dbReference type="ARBA" id="ARBA00004613"/>
    </source>
</evidence>
<evidence type="ECO:0000313" key="14">
    <source>
        <dbReference type="Proteomes" id="UP000198287"/>
    </source>
</evidence>
<dbReference type="OrthoDB" id="10053709at2759"/>
<comment type="caution">
    <text evidence="9">Lacks conserved residue(s) required for the propagation of feature annotation.</text>
</comment>
<dbReference type="SUPFAM" id="SSF50242">
    <property type="entry name" value="TIMP-like"/>
    <property type="match status" value="1"/>
</dbReference>
<dbReference type="GO" id="GO:0030154">
    <property type="term" value="P:cell differentiation"/>
    <property type="evidence" value="ECO:0007669"/>
    <property type="project" value="UniProtKB-KW"/>
</dbReference>
<dbReference type="PANTHER" id="PTHR11309:SF148">
    <property type="entry name" value="SECRETED FRIZZLED-RELATED PROTEIN 1"/>
    <property type="match status" value="1"/>
</dbReference>
<evidence type="ECO:0000256" key="9">
    <source>
        <dbReference type="PROSITE-ProRule" id="PRU00090"/>
    </source>
</evidence>
<accession>A0A226D1F2</accession>
<proteinExistence type="inferred from homology"/>
<dbReference type="STRING" id="158441.A0A226D1F2"/>
<evidence type="ECO:0000256" key="6">
    <source>
        <dbReference type="ARBA" id="ARBA00022729"/>
    </source>
</evidence>
<dbReference type="EMBL" id="LNIX01000045">
    <property type="protein sequence ID" value="OXA38471.1"/>
    <property type="molecule type" value="Genomic_DNA"/>
</dbReference>
<feature type="chain" id="PRO_5013166701" evidence="10">
    <location>
        <begin position="25"/>
        <end position="361"/>
    </location>
</feature>
<dbReference type="Pfam" id="PF01392">
    <property type="entry name" value="Fz"/>
    <property type="match status" value="1"/>
</dbReference>
<comment type="caution">
    <text evidence="13">The sequence shown here is derived from an EMBL/GenBank/DDBJ whole genome shotgun (WGS) entry which is preliminary data.</text>
</comment>
<evidence type="ECO:0000259" key="11">
    <source>
        <dbReference type="PROSITE" id="PS50038"/>
    </source>
</evidence>
<dbReference type="PROSITE" id="PS50038">
    <property type="entry name" value="FZ"/>
    <property type="match status" value="1"/>
</dbReference>
<evidence type="ECO:0000256" key="2">
    <source>
        <dbReference type="ARBA" id="ARBA00010054"/>
    </source>
</evidence>
<dbReference type="PROSITE" id="PS50189">
    <property type="entry name" value="NTR"/>
    <property type="match status" value="1"/>
</dbReference>
<protein>
    <submittedName>
        <fullName evidence="13">Secreted frizzled-related protein 1</fullName>
    </submittedName>
</protein>
<evidence type="ECO:0000256" key="8">
    <source>
        <dbReference type="ARBA" id="ARBA00023157"/>
    </source>
</evidence>
<dbReference type="InterPro" id="IPR015526">
    <property type="entry name" value="Frizzled/SFRP"/>
</dbReference>
<reference evidence="13 14" key="1">
    <citation type="submission" date="2015-12" db="EMBL/GenBank/DDBJ databases">
        <title>The genome of Folsomia candida.</title>
        <authorList>
            <person name="Faddeeva A."/>
            <person name="Derks M.F."/>
            <person name="Anvar Y."/>
            <person name="Smit S."/>
            <person name="Van Straalen N."/>
            <person name="Roelofs D."/>
        </authorList>
    </citation>
    <scope>NUCLEOTIDE SEQUENCE [LARGE SCALE GENOMIC DNA]</scope>
    <source>
        <strain evidence="13 14">VU population</strain>
        <tissue evidence="13">Whole body</tissue>
    </source>
</reference>
<dbReference type="InterPro" id="IPR018933">
    <property type="entry name" value="Netrin_module_non-TIMP"/>
</dbReference>
<evidence type="ECO:0000313" key="13">
    <source>
        <dbReference type="EMBL" id="OXA38471.1"/>
    </source>
</evidence>
<keyword evidence="4" id="KW-0964">Secreted</keyword>
<feature type="domain" description="NTR" evidence="12">
    <location>
        <begin position="183"/>
        <end position="313"/>
    </location>
</feature>
<feature type="domain" description="FZ" evidence="11">
    <location>
        <begin position="52"/>
        <end position="168"/>
    </location>
</feature>
<dbReference type="GO" id="GO:0060070">
    <property type="term" value="P:canonical Wnt signaling pathway"/>
    <property type="evidence" value="ECO:0007669"/>
    <property type="project" value="TreeGrafter"/>
</dbReference>
<comment type="subcellular location">
    <subcellularLocation>
        <location evidence="1">Secreted</location>
    </subcellularLocation>
</comment>
<dbReference type="GO" id="GO:0005615">
    <property type="term" value="C:extracellular space"/>
    <property type="evidence" value="ECO:0007669"/>
    <property type="project" value="TreeGrafter"/>
</dbReference>
<name>A0A226D1F2_FOLCA</name>
<dbReference type="Proteomes" id="UP000198287">
    <property type="component" value="Unassembled WGS sequence"/>
</dbReference>